<dbReference type="Pfam" id="PF00855">
    <property type="entry name" value="PWWP"/>
    <property type="match status" value="1"/>
</dbReference>
<reference evidence="10" key="1">
    <citation type="journal article" date="2016" name="Nat. Commun.">
        <title>The Gonium pectorale genome demonstrates co-option of cell cycle regulation during the evolution of multicellularity.</title>
        <authorList>
            <person name="Hanschen E.R."/>
            <person name="Marriage T.N."/>
            <person name="Ferris P.J."/>
            <person name="Hamaji T."/>
            <person name="Toyoda A."/>
            <person name="Fujiyama A."/>
            <person name="Neme R."/>
            <person name="Noguchi H."/>
            <person name="Minakuchi Y."/>
            <person name="Suzuki M."/>
            <person name="Kawai-Toyooka H."/>
            <person name="Smith D.R."/>
            <person name="Sparks H."/>
            <person name="Anderson J."/>
            <person name="Bakaric R."/>
            <person name="Luria V."/>
            <person name="Karger A."/>
            <person name="Kirschner M.W."/>
            <person name="Durand P.M."/>
            <person name="Michod R.E."/>
            <person name="Nozaki H."/>
            <person name="Olson B.J."/>
        </authorList>
    </citation>
    <scope>NUCLEOTIDE SEQUENCE [LARGE SCALE GENOMIC DNA]</scope>
    <source>
        <strain evidence="10">NIES-2863</strain>
    </source>
</reference>
<dbReference type="PROSITE" id="PS01359">
    <property type="entry name" value="ZF_PHD_1"/>
    <property type="match status" value="1"/>
</dbReference>
<dbReference type="Gene3D" id="3.30.40.10">
    <property type="entry name" value="Zinc/RING finger domain, C3HC4 (zinc finger)"/>
    <property type="match status" value="1"/>
</dbReference>
<dbReference type="PROSITE" id="PS50016">
    <property type="entry name" value="ZF_PHD_2"/>
    <property type="match status" value="1"/>
</dbReference>
<feature type="region of interest" description="Disordered" evidence="5">
    <location>
        <begin position="735"/>
        <end position="757"/>
    </location>
</feature>
<name>A0A150GR04_GONPE</name>
<feature type="region of interest" description="Disordered" evidence="5">
    <location>
        <begin position="675"/>
        <end position="697"/>
    </location>
</feature>
<accession>A0A150GR04</accession>
<feature type="compositionally biased region" description="Low complexity" evidence="5">
    <location>
        <begin position="331"/>
        <end position="354"/>
    </location>
</feature>
<evidence type="ECO:0000256" key="5">
    <source>
        <dbReference type="SAM" id="MobiDB-lite"/>
    </source>
</evidence>
<dbReference type="InterPro" id="IPR011124">
    <property type="entry name" value="Znf_CW"/>
</dbReference>
<feature type="compositionally biased region" description="Basic and acidic residues" evidence="5">
    <location>
        <begin position="272"/>
        <end position="283"/>
    </location>
</feature>
<dbReference type="OrthoDB" id="544708at2759"/>
<evidence type="ECO:0000259" key="8">
    <source>
        <dbReference type="PROSITE" id="PS51050"/>
    </source>
</evidence>
<dbReference type="Gene3D" id="3.30.40.100">
    <property type="match status" value="1"/>
</dbReference>
<keyword evidence="2 4" id="KW-0863">Zinc-finger</keyword>
<sequence length="811" mass="85793">MARGKATGTDVPQPQQQLQRQLALATALSPSAAESTGDGHSPALAQTAAAADQVRSVGADAGRGDPQRLGGPAAAEAAPPPAPSTLPPPPPEPEAATEPEPEAEQPVHDLSDAAAFAAASRMERYRWLAQGPLGGGLTVGTSVWVKVEYYCPWPAVVFSLQHCLKTEVPDLLASYSPGEPVTLVHFYGEHNHCWVPTEALDGFCKLSRDNPLMHKALLARLAKWAQRNKRDNSVAVTLQELDGVLPDPAAELLRVCRLRDTQLAAADEEDDARLRQQEEEGRGEGGGGGAGAAGAGGSAAAGPPPRSREQTSGRGRDGAAAGEDGDEEWRPGQGRAGAAAAAAAAAQEEEAAGQPIGAPWRRCLHLCAACGERGGQVRCRGCRRAFHTLCLPRPHVCPADLPPGYRWACCKCAATNTEDGPPHKRGAKGHGGEDGGKPVPDGLTPDSVIYAAAFDVFQLQLPTADMPYIPKLLDPCTNCKRNPNIPAEKLYDIHDNGLLESNSWEGHYVILNPAFVAEIQWRFINRAIDEVERGRVPSVILVCRNSTDTAFFQRLRPYPRVLMRRTTIQFKDYPKTPIGFGIVVFCLAGPGPQQADLYRRFVDAFSGWGEPNLPIDRAFMESPEFTALLARLTHFTQRHLRDTWVQCATCDKWRIVPYDSYLRISQDPEHKWTCADLGPGGATEKPAELAPPPEPLAPVRQSQRIARGRGLAMLLEAEHEAEMAAGLAADEELPSAAPTGAAAGNAEEPDGAQAAAAAAGSAAGATAEVDAAAGEGRSAGVQRHEAVACAAMADTAGAEGFAGASVARSGS</sequence>
<feature type="compositionally biased region" description="Pro residues" evidence="5">
    <location>
        <begin position="78"/>
        <end position="93"/>
    </location>
</feature>
<feature type="compositionally biased region" description="Basic and acidic residues" evidence="5">
    <location>
        <begin position="306"/>
        <end position="317"/>
    </location>
</feature>
<evidence type="ECO:0000256" key="1">
    <source>
        <dbReference type="ARBA" id="ARBA00022723"/>
    </source>
</evidence>
<feature type="compositionally biased region" description="Low complexity" evidence="5">
    <location>
        <begin position="13"/>
        <end position="35"/>
    </location>
</feature>
<feature type="region of interest" description="Disordered" evidence="5">
    <location>
        <begin position="418"/>
        <end position="441"/>
    </location>
</feature>
<evidence type="ECO:0000256" key="3">
    <source>
        <dbReference type="ARBA" id="ARBA00022833"/>
    </source>
</evidence>
<gene>
    <name evidence="9" type="ORF">GPECTOR_10g900</name>
</gene>
<dbReference type="InterPro" id="IPR019786">
    <property type="entry name" value="Zinc_finger_PHD-type_CS"/>
</dbReference>
<evidence type="ECO:0000259" key="6">
    <source>
        <dbReference type="PROSITE" id="PS50016"/>
    </source>
</evidence>
<dbReference type="Pfam" id="PF07496">
    <property type="entry name" value="zf-CW"/>
    <property type="match status" value="1"/>
</dbReference>
<dbReference type="PROSITE" id="PS50812">
    <property type="entry name" value="PWWP"/>
    <property type="match status" value="1"/>
</dbReference>
<dbReference type="InterPro" id="IPR013083">
    <property type="entry name" value="Znf_RING/FYVE/PHD"/>
</dbReference>
<dbReference type="EMBL" id="LSYV01000011">
    <property type="protein sequence ID" value="KXZ52269.1"/>
    <property type="molecule type" value="Genomic_DNA"/>
</dbReference>
<evidence type="ECO:0008006" key="11">
    <source>
        <dbReference type="Google" id="ProtNLM"/>
    </source>
</evidence>
<dbReference type="CDD" id="cd05162">
    <property type="entry name" value="PWWP"/>
    <property type="match status" value="1"/>
</dbReference>
<keyword evidence="3" id="KW-0862">Zinc</keyword>
<dbReference type="STRING" id="33097.A0A150GR04"/>
<dbReference type="Proteomes" id="UP000075714">
    <property type="component" value="Unassembled WGS sequence"/>
</dbReference>
<organism evidence="9 10">
    <name type="scientific">Gonium pectorale</name>
    <name type="common">Green alga</name>
    <dbReference type="NCBI Taxonomy" id="33097"/>
    <lineage>
        <taxon>Eukaryota</taxon>
        <taxon>Viridiplantae</taxon>
        <taxon>Chlorophyta</taxon>
        <taxon>core chlorophytes</taxon>
        <taxon>Chlorophyceae</taxon>
        <taxon>CS clade</taxon>
        <taxon>Chlamydomonadales</taxon>
        <taxon>Volvocaceae</taxon>
        <taxon>Gonium</taxon>
    </lineage>
</organism>
<keyword evidence="1" id="KW-0479">Metal-binding</keyword>
<protein>
    <recommendedName>
        <fullName evidence="11">PWWP domain-containing protein</fullName>
    </recommendedName>
</protein>
<feature type="compositionally biased region" description="Low complexity" evidence="5">
    <location>
        <begin position="736"/>
        <end position="757"/>
    </location>
</feature>
<feature type="domain" description="PWWP" evidence="7">
    <location>
        <begin position="139"/>
        <end position="198"/>
    </location>
</feature>
<feature type="compositionally biased region" description="Gly residues" evidence="5">
    <location>
        <begin position="284"/>
        <end position="299"/>
    </location>
</feature>
<dbReference type="SUPFAM" id="SSF57903">
    <property type="entry name" value="FYVE/PHD zinc finger"/>
    <property type="match status" value="1"/>
</dbReference>
<dbReference type="InterPro" id="IPR000313">
    <property type="entry name" value="PWWP_dom"/>
</dbReference>
<dbReference type="InterPro" id="IPR011011">
    <property type="entry name" value="Znf_FYVE_PHD"/>
</dbReference>
<feature type="region of interest" description="Disordered" evidence="5">
    <location>
        <begin position="1"/>
        <end position="107"/>
    </location>
</feature>
<dbReference type="GO" id="GO:0008270">
    <property type="term" value="F:zinc ion binding"/>
    <property type="evidence" value="ECO:0007669"/>
    <property type="project" value="UniProtKB-KW"/>
</dbReference>
<dbReference type="Gene3D" id="2.30.30.140">
    <property type="match status" value="1"/>
</dbReference>
<dbReference type="AlphaFoldDB" id="A0A150GR04"/>
<proteinExistence type="predicted"/>
<dbReference type="SMART" id="SM00249">
    <property type="entry name" value="PHD"/>
    <property type="match status" value="1"/>
</dbReference>
<evidence type="ECO:0000259" key="7">
    <source>
        <dbReference type="PROSITE" id="PS50812"/>
    </source>
</evidence>
<dbReference type="InterPro" id="IPR019787">
    <property type="entry name" value="Znf_PHD-finger"/>
</dbReference>
<feature type="region of interest" description="Disordered" evidence="5">
    <location>
        <begin position="266"/>
        <end position="354"/>
    </location>
</feature>
<keyword evidence="10" id="KW-1185">Reference proteome</keyword>
<dbReference type="SUPFAM" id="SSF63748">
    <property type="entry name" value="Tudor/PWWP/MBT"/>
    <property type="match status" value="1"/>
</dbReference>
<dbReference type="PROSITE" id="PS51050">
    <property type="entry name" value="ZF_CW"/>
    <property type="match status" value="1"/>
</dbReference>
<dbReference type="InterPro" id="IPR001965">
    <property type="entry name" value="Znf_PHD"/>
</dbReference>
<evidence type="ECO:0000256" key="4">
    <source>
        <dbReference type="PROSITE-ProRule" id="PRU00146"/>
    </source>
</evidence>
<comment type="caution">
    <text evidence="9">The sequence shown here is derived from an EMBL/GenBank/DDBJ whole genome shotgun (WGS) entry which is preliminary data.</text>
</comment>
<evidence type="ECO:0000256" key="2">
    <source>
        <dbReference type="ARBA" id="ARBA00022771"/>
    </source>
</evidence>
<evidence type="ECO:0000313" key="10">
    <source>
        <dbReference type="Proteomes" id="UP000075714"/>
    </source>
</evidence>
<feature type="domain" description="PHD-type" evidence="6">
    <location>
        <begin position="364"/>
        <end position="415"/>
    </location>
</feature>
<feature type="domain" description="CW-type" evidence="8">
    <location>
        <begin position="638"/>
        <end position="691"/>
    </location>
</feature>
<evidence type="ECO:0000313" key="9">
    <source>
        <dbReference type="EMBL" id="KXZ52269.1"/>
    </source>
</evidence>